<sequence length="321" mass="35110">MPPELVLPSLSDPPPPGSRTVRTDDGVDLHVEVDENDDADVTVLLAHGFTARLAEWELQREALRPRARLVLFDQRGHGRSSWTDLTKATIDRTGRDLGAVLDATTPESPVVLAGHSMGGMSVMALARQRPELFGTRVVGVFLLATSAGGLVEKGLLGRSVKVVRLLGLLPLYLRLLQALAPTVERHRRRGTRFGRWFTRRYLFGRDDADPQHVRMVQELLEETPYTVNAAFYATFLDHDETAALDVLARVPVTIVAGSHDRLTPAAHARAMARRLGPDAELVVVPGAGHSVNLTRAAVVDQAFLGLLDRVQGELDDQREAG</sequence>
<protein>
    <submittedName>
        <fullName evidence="3">Pimeloyl-ACP methyl ester carboxylesterase</fullName>
    </submittedName>
</protein>
<evidence type="ECO:0000313" key="4">
    <source>
        <dbReference type="Proteomes" id="UP000541969"/>
    </source>
</evidence>
<dbReference type="Gene3D" id="3.40.50.1820">
    <property type="entry name" value="alpha/beta hydrolase"/>
    <property type="match status" value="1"/>
</dbReference>
<dbReference type="Pfam" id="PF12697">
    <property type="entry name" value="Abhydrolase_6"/>
    <property type="match status" value="1"/>
</dbReference>
<dbReference type="AlphaFoldDB" id="A0A853CHL3"/>
<feature type="compositionally biased region" description="Pro residues" evidence="1">
    <location>
        <begin position="1"/>
        <end position="17"/>
    </location>
</feature>
<organism evidence="3 4">
    <name type="scientific">Petropleomorpha daqingensis</name>
    <dbReference type="NCBI Taxonomy" id="2026353"/>
    <lineage>
        <taxon>Bacteria</taxon>
        <taxon>Bacillati</taxon>
        <taxon>Actinomycetota</taxon>
        <taxon>Actinomycetes</taxon>
        <taxon>Geodermatophilales</taxon>
        <taxon>Geodermatophilaceae</taxon>
        <taxon>Petropleomorpha</taxon>
    </lineage>
</organism>
<dbReference type="PANTHER" id="PTHR43433:SF5">
    <property type="entry name" value="AB HYDROLASE-1 DOMAIN-CONTAINING PROTEIN"/>
    <property type="match status" value="1"/>
</dbReference>
<dbReference type="InterPro" id="IPR000073">
    <property type="entry name" value="AB_hydrolase_1"/>
</dbReference>
<proteinExistence type="predicted"/>
<dbReference type="RefSeq" id="WP_179719306.1">
    <property type="nucleotide sequence ID" value="NZ_JACBZT010000001.1"/>
</dbReference>
<feature type="domain" description="AB hydrolase-1" evidence="2">
    <location>
        <begin position="43"/>
        <end position="300"/>
    </location>
</feature>
<dbReference type="InterPro" id="IPR050471">
    <property type="entry name" value="AB_hydrolase"/>
</dbReference>
<name>A0A853CHL3_9ACTN</name>
<evidence type="ECO:0000259" key="2">
    <source>
        <dbReference type="Pfam" id="PF12697"/>
    </source>
</evidence>
<feature type="region of interest" description="Disordered" evidence="1">
    <location>
        <begin position="1"/>
        <end position="23"/>
    </location>
</feature>
<dbReference type="GO" id="GO:0004806">
    <property type="term" value="F:triacylglycerol lipase activity"/>
    <property type="evidence" value="ECO:0007669"/>
    <property type="project" value="TreeGrafter"/>
</dbReference>
<dbReference type="PANTHER" id="PTHR43433">
    <property type="entry name" value="HYDROLASE, ALPHA/BETA FOLD FAMILY PROTEIN"/>
    <property type="match status" value="1"/>
</dbReference>
<dbReference type="InterPro" id="IPR029058">
    <property type="entry name" value="AB_hydrolase_fold"/>
</dbReference>
<evidence type="ECO:0000256" key="1">
    <source>
        <dbReference type="SAM" id="MobiDB-lite"/>
    </source>
</evidence>
<gene>
    <name evidence="3" type="ORF">GGQ55_003723</name>
</gene>
<dbReference type="SUPFAM" id="SSF53474">
    <property type="entry name" value="alpha/beta-Hydrolases"/>
    <property type="match status" value="1"/>
</dbReference>
<reference evidence="3 4" key="1">
    <citation type="submission" date="2020-07" db="EMBL/GenBank/DDBJ databases">
        <title>Sequencing the genomes of 1000 actinobacteria strains.</title>
        <authorList>
            <person name="Klenk H.-P."/>
        </authorList>
    </citation>
    <scope>NUCLEOTIDE SEQUENCE [LARGE SCALE GENOMIC DNA]</scope>
    <source>
        <strain evidence="3 4">DSM 104001</strain>
    </source>
</reference>
<dbReference type="EMBL" id="JACBZT010000001">
    <property type="protein sequence ID" value="NYJ07445.1"/>
    <property type="molecule type" value="Genomic_DNA"/>
</dbReference>
<keyword evidence="4" id="KW-1185">Reference proteome</keyword>
<accession>A0A853CHL3</accession>
<evidence type="ECO:0000313" key="3">
    <source>
        <dbReference type="EMBL" id="NYJ07445.1"/>
    </source>
</evidence>
<comment type="caution">
    <text evidence="3">The sequence shown here is derived from an EMBL/GenBank/DDBJ whole genome shotgun (WGS) entry which is preliminary data.</text>
</comment>
<dbReference type="GO" id="GO:0046503">
    <property type="term" value="P:glycerolipid catabolic process"/>
    <property type="evidence" value="ECO:0007669"/>
    <property type="project" value="TreeGrafter"/>
</dbReference>
<dbReference type="Proteomes" id="UP000541969">
    <property type="component" value="Unassembled WGS sequence"/>
</dbReference>